<feature type="compositionally biased region" description="Basic and acidic residues" evidence="1">
    <location>
        <begin position="16"/>
        <end position="58"/>
    </location>
</feature>
<feature type="compositionally biased region" description="Polar residues" evidence="1">
    <location>
        <begin position="923"/>
        <end position="934"/>
    </location>
</feature>
<dbReference type="Pfam" id="PF25480">
    <property type="entry name" value="DUF7904"/>
    <property type="match status" value="1"/>
</dbReference>
<feature type="compositionally biased region" description="Polar residues" evidence="1">
    <location>
        <begin position="352"/>
        <end position="364"/>
    </location>
</feature>
<feature type="compositionally biased region" description="Polar residues" evidence="1">
    <location>
        <begin position="565"/>
        <end position="580"/>
    </location>
</feature>
<dbReference type="Gene3D" id="3.40.20.10">
    <property type="entry name" value="Severin"/>
    <property type="match status" value="2"/>
</dbReference>
<dbReference type="SMART" id="SM00262">
    <property type="entry name" value="GEL"/>
    <property type="match status" value="1"/>
</dbReference>
<name>A0A8H3EHZ9_9LECA</name>
<feature type="domain" description="DUF7904" evidence="3">
    <location>
        <begin position="1102"/>
        <end position="1200"/>
    </location>
</feature>
<feature type="compositionally biased region" description="Polar residues" evidence="1">
    <location>
        <begin position="981"/>
        <end position="1002"/>
    </location>
</feature>
<dbReference type="PANTHER" id="PTHR11977">
    <property type="entry name" value="VILLIN"/>
    <property type="match status" value="1"/>
</dbReference>
<dbReference type="OrthoDB" id="6375767at2759"/>
<feature type="compositionally biased region" description="Basic residues" evidence="1">
    <location>
        <begin position="881"/>
        <end position="892"/>
    </location>
</feature>
<evidence type="ECO:0000259" key="3">
    <source>
        <dbReference type="Pfam" id="PF25480"/>
    </source>
</evidence>
<sequence>MSPTQQDDGSEDVADFLERIRELGKRTKEEGEDRNRRLDEEILQGRKEREARRAERARSISPTKDSPITTPPRKTGHSSPLPTPLPTFKPKPSRTMADSELRKSTEVASIDKAMPKTLSLNLDLEPSKPSPPPASTLSRSGTLSWQQRPSSRGGGSRPTSLLSLDNKTTLSPRASPAPEPEAKEPSLADVAHALEKKDPTWFKQTADRGEGSAAYRRSQENESMDRGNRNVQLPGMAGRIGGNAEASSSVRNSLNSMQQDHISVPHKFFTTPPLNGAKSPLASPSARKSEDGTDSTTGRDGPSTSNLPVSQTQRDMSPERPISPTKGLGGFVQSAMLKRSDSLNKHKRAGSQVASSLSRNNSVAKDQRNDSVESAKETPKPLSINSQDGIGRQVDNHSSFSPSKTLDGRRWSPTKQSWLEGALSKTESPRPKSTNLQSPPMWLSELQKSKEASASAPDSTRVKADRSSEGNGSFRSSKEILNPASQSFEVLTARSNESSSNLEFAQDIKTEDSVVEKLDAEKKTFKNKVPMPQTSPGNLISGSKVNDRTPKPIPPVVTSPKPENYRSTPTSSEVGKSTLKSPELDSNKFSIQGQKPKSDTFVKKDFRAGLRSTRDLDQKPKTEEPEFKNVFGKLKKTETKNYVAPDELKENVLRGKTGLNVTGGPRPYQKKDEFKDSILKKKEEMKAGVSIKAKSPEPTQSEPVPEAIARRQKLGQTSTAERVAEKPMALAETKPVFSRTKSAIESITAASGTSSKPTIAAKPEAIRKVSLNKPLDGETISDATSISPLAVKHSMTQVEGPKLIPLEKKTSAPAQLQSTETSNSFANRFNPGLANILARGPPTASTTASSPRTTDPMGAKYDRAITKSPTEASSNQLNHVTKGRAKGPKRRAPGATQAEKKEDLQQKPSKTLPSLHKEVFNTPIPSISVSSKTIQGEKVEKQRKETDNRIASEPSESNSPIKKQAPPISTKPSVLAPTSPKPTSLMQTSTKAAGPEATTSKPVISKPSDFNEIAASAEKSPVSPLKSLKSPPLPGDKLKAMARISSNGVASERLQTPVPGGTLNDFFDNLSITKNDTDFNTQALLTNAATHNTKTRTLRREISEVASDGKESPLTAQQEYVLFEDRMYLCKHYFEGADGKQISEVFLWTGDRVAPAAVEDVQVFCRAEARDAGCKLQNFSQGKESTNFLNALGGIVVTRRSNSATYILCGRRHIGHVVFDEVDFSAESLCSGFPFIIATTGGDLYLWKGRGANADEIGCARLIGMDLGLTGEIEEIQEGDEPAELLAILKLEHQDLAVDYWSHKAVMDKYTSRLFVIDTDVRPWSASSLSNFAVNMWKRRPSSTSLNEASEGSIKEISPYAQSDISEDKIFVLDTYFEIWVVVGSQTRSLFSSFAKALSFAQDYGMLSVSIQDRPCLPRSNVLFLGATGIIPASVRTAFRKWDDRLIKQQNSWTSVTVCMSLQDALQALESLVPSA</sequence>
<feature type="compositionally biased region" description="Low complexity" evidence="1">
    <location>
        <begin position="838"/>
        <end position="854"/>
    </location>
</feature>
<dbReference type="InterPro" id="IPR025118">
    <property type="entry name" value="DUF4045"/>
</dbReference>
<feature type="compositionally biased region" description="Basic and acidic residues" evidence="1">
    <location>
        <begin position="935"/>
        <end position="950"/>
    </location>
</feature>
<dbReference type="GO" id="GO:0015629">
    <property type="term" value="C:actin cytoskeleton"/>
    <property type="evidence" value="ECO:0007669"/>
    <property type="project" value="TreeGrafter"/>
</dbReference>
<feature type="compositionally biased region" description="Polar residues" evidence="1">
    <location>
        <begin position="294"/>
        <end position="315"/>
    </location>
</feature>
<evidence type="ECO:0000259" key="2">
    <source>
        <dbReference type="Pfam" id="PF13254"/>
    </source>
</evidence>
<dbReference type="InterPro" id="IPR057226">
    <property type="entry name" value="DUF7904"/>
</dbReference>
<feature type="compositionally biased region" description="Basic and acidic residues" evidence="1">
    <location>
        <begin position="180"/>
        <end position="210"/>
    </location>
</feature>
<dbReference type="GO" id="GO:0005546">
    <property type="term" value="F:phosphatidylinositol-4,5-bisphosphate binding"/>
    <property type="evidence" value="ECO:0007669"/>
    <property type="project" value="TreeGrafter"/>
</dbReference>
<feature type="compositionally biased region" description="Basic and acidic residues" evidence="1">
    <location>
        <begin position="217"/>
        <end position="228"/>
    </location>
</feature>
<comment type="caution">
    <text evidence="4">The sequence shown here is derived from an EMBL/GenBank/DDBJ whole genome shotgun (WGS) entry which is preliminary data.</text>
</comment>
<feature type="compositionally biased region" description="Polar residues" evidence="1">
    <location>
        <begin position="867"/>
        <end position="879"/>
    </location>
</feature>
<accession>A0A8H3EHZ9</accession>
<feature type="region of interest" description="Disordered" evidence="1">
    <location>
        <begin position="809"/>
        <end position="1006"/>
    </location>
</feature>
<protein>
    <recommendedName>
        <fullName evidence="6">DUF4045 domain-containing protein</fullName>
    </recommendedName>
</protein>
<dbReference type="GO" id="GO:0051014">
    <property type="term" value="P:actin filament severing"/>
    <property type="evidence" value="ECO:0007669"/>
    <property type="project" value="TreeGrafter"/>
</dbReference>
<feature type="domain" description="DUF4045" evidence="2">
    <location>
        <begin position="10"/>
        <end position="386"/>
    </location>
</feature>
<feature type="compositionally biased region" description="Polar residues" evidence="1">
    <location>
        <begin position="135"/>
        <end position="147"/>
    </location>
</feature>
<dbReference type="Pfam" id="PF13254">
    <property type="entry name" value="DUF4045"/>
    <property type="match status" value="1"/>
</dbReference>
<feature type="region of interest" description="Disordered" evidence="1">
    <location>
        <begin position="522"/>
        <end position="606"/>
    </location>
</feature>
<organism evidence="4 5">
    <name type="scientific">Gomphillus americanus</name>
    <dbReference type="NCBI Taxonomy" id="1940652"/>
    <lineage>
        <taxon>Eukaryota</taxon>
        <taxon>Fungi</taxon>
        <taxon>Dikarya</taxon>
        <taxon>Ascomycota</taxon>
        <taxon>Pezizomycotina</taxon>
        <taxon>Lecanoromycetes</taxon>
        <taxon>OSLEUM clade</taxon>
        <taxon>Ostropomycetidae</taxon>
        <taxon>Ostropales</taxon>
        <taxon>Graphidaceae</taxon>
        <taxon>Gomphilloideae</taxon>
        <taxon>Gomphillus</taxon>
    </lineage>
</organism>
<dbReference type="GO" id="GO:0051016">
    <property type="term" value="P:barbed-end actin filament capping"/>
    <property type="evidence" value="ECO:0007669"/>
    <property type="project" value="TreeGrafter"/>
</dbReference>
<dbReference type="Proteomes" id="UP000664169">
    <property type="component" value="Unassembled WGS sequence"/>
</dbReference>
<evidence type="ECO:0000313" key="4">
    <source>
        <dbReference type="EMBL" id="CAF9906934.1"/>
    </source>
</evidence>
<dbReference type="EMBL" id="CAJPDQ010000003">
    <property type="protein sequence ID" value="CAF9906934.1"/>
    <property type="molecule type" value="Genomic_DNA"/>
</dbReference>
<feature type="region of interest" description="Disordered" evidence="1">
    <location>
        <begin position="687"/>
        <end position="706"/>
    </location>
</feature>
<dbReference type="GO" id="GO:0051015">
    <property type="term" value="F:actin filament binding"/>
    <property type="evidence" value="ECO:0007669"/>
    <property type="project" value="InterPro"/>
</dbReference>
<dbReference type="SUPFAM" id="SSF55753">
    <property type="entry name" value="Actin depolymerizing proteins"/>
    <property type="match status" value="2"/>
</dbReference>
<evidence type="ECO:0000256" key="1">
    <source>
        <dbReference type="SAM" id="MobiDB-lite"/>
    </source>
</evidence>
<keyword evidence="5" id="KW-1185">Reference proteome</keyword>
<evidence type="ECO:0008006" key="6">
    <source>
        <dbReference type="Google" id="ProtNLM"/>
    </source>
</evidence>
<feature type="compositionally biased region" description="Polar residues" evidence="1">
    <location>
        <begin position="812"/>
        <end position="827"/>
    </location>
</feature>
<feature type="compositionally biased region" description="Polar residues" evidence="1">
    <location>
        <begin position="245"/>
        <end position="261"/>
    </location>
</feature>
<feature type="compositionally biased region" description="Basic and acidic residues" evidence="1">
    <location>
        <begin position="365"/>
        <end position="379"/>
    </location>
</feature>
<dbReference type="GO" id="GO:0008154">
    <property type="term" value="P:actin polymerization or depolymerization"/>
    <property type="evidence" value="ECO:0007669"/>
    <property type="project" value="TreeGrafter"/>
</dbReference>
<feature type="compositionally biased region" description="Polar residues" evidence="1">
    <location>
        <begin position="532"/>
        <end position="544"/>
    </location>
</feature>
<dbReference type="PANTHER" id="PTHR11977:SF133">
    <property type="entry name" value="DUF4045 DOMAIN-CONTAINING PROTEIN"/>
    <property type="match status" value="1"/>
</dbReference>
<feature type="region of interest" description="Disordered" evidence="1">
    <location>
        <begin position="1"/>
        <end position="483"/>
    </location>
</feature>
<proteinExistence type="predicted"/>
<gene>
    <name evidence="4" type="ORF">GOMPHAMPRED_004973</name>
</gene>
<feature type="compositionally biased region" description="Basic and acidic residues" evidence="1">
    <location>
        <begin position="596"/>
        <end position="606"/>
    </location>
</feature>
<evidence type="ECO:0000313" key="5">
    <source>
        <dbReference type="Proteomes" id="UP000664169"/>
    </source>
</evidence>
<dbReference type="InterPro" id="IPR029006">
    <property type="entry name" value="ADF-H/Gelsolin-like_dom_sf"/>
</dbReference>
<dbReference type="GO" id="GO:0005737">
    <property type="term" value="C:cytoplasm"/>
    <property type="evidence" value="ECO:0007669"/>
    <property type="project" value="TreeGrafter"/>
</dbReference>
<reference evidence="4" key="1">
    <citation type="submission" date="2021-03" db="EMBL/GenBank/DDBJ databases">
        <authorList>
            <person name="Tagirdzhanova G."/>
        </authorList>
    </citation>
    <scope>NUCLEOTIDE SEQUENCE</scope>
</reference>
<dbReference type="InterPro" id="IPR007122">
    <property type="entry name" value="Villin/Gelsolin"/>
</dbReference>